<dbReference type="AlphaFoldDB" id="A0A7C8I374"/>
<keyword evidence="2" id="KW-1185">Reference proteome</keyword>
<organism evidence="1 2">
    <name type="scientific">Massariosphaeria phaeospora</name>
    <dbReference type="NCBI Taxonomy" id="100035"/>
    <lineage>
        <taxon>Eukaryota</taxon>
        <taxon>Fungi</taxon>
        <taxon>Dikarya</taxon>
        <taxon>Ascomycota</taxon>
        <taxon>Pezizomycotina</taxon>
        <taxon>Dothideomycetes</taxon>
        <taxon>Pleosporomycetidae</taxon>
        <taxon>Pleosporales</taxon>
        <taxon>Pleosporales incertae sedis</taxon>
        <taxon>Massariosphaeria</taxon>
    </lineage>
</organism>
<comment type="caution">
    <text evidence="1">The sequence shown here is derived from an EMBL/GenBank/DDBJ whole genome shotgun (WGS) entry which is preliminary data.</text>
</comment>
<sequence>MTAVQLEEIRAANLIKETIIPQAQFAYGKLFPEHTFSIITWTNRQVAHAQLIAYQGPHLFDSFTKIQAAAIYLETEAMALSRLLQFVNMDVAIRMDGDIPLRFKERMGIEHMLSTSNPNRRLNWRRNLQSYHLSHITTPINEESTPENPTITKAEFLYGADYPEAHTFSVIHARTSHRDPSADEKPVFIAALVVYTNAGSFKERRVLYTFRSDDAMTPLSLMRRSLNDLAGEVLNKAFEDGEIVGSIGSTEVRQWKK</sequence>
<evidence type="ECO:0000313" key="1">
    <source>
        <dbReference type="EMBL" id="KAF2869669.1"/>
    </source>
</evidence>
<accession>A0A7C8I374</accession>
<dbReference type="Proteomes" id="UP000481861">
    <property type="component" value="Unassembled WGS sequence"/>
</dbReference>
<dbReference type="EMBL" id="JAADJZ010000015">
    <property type="protein sequence ID" value="KAF2869669.1"/>
    <property type="molecule type" value="Genomic_DNA"/>
</dbReference>
<name>A0A7C8I374_9PLEO</name>
<gene>
    <name evidence="1" type="ORF">BDV95DRAFT_596006</name>
</gene>
<proteinExistence type="predicted"/>
<evidence type="ECO:0000313" key="2">
    <source>
        <dbReference type="Proteomes" id="UP000481861"/>
    </source>
</evidence>
<reference evidence="1 2" key="1">
    <citation type="submission" date="2020-01" db="EMBL/GenBank/DDBJ databases">
        <authorList>
            <consortium name="DOE Joint Genome Institute"/>
            <person name="Haridas S."/>
            <person name="Albert R."/>
            <person name="Binder M."/>
            <person name="Bloem J."/>
            <person name="Labutti K."/>
            <person name="Salamov A."/>
            <person name="Andreopoulos B."/>
            <person name="Baker S.E."/>
            <person name="Barry K."/>
            <person name="Bills G."/>
            <person name="Bluhm B.H."/>
            <person name="Cannon C."/>
            <person name="Castanera R."/>
            <person name="Culley D.E."/>
            <person name="Daum C."/>
            <person name="Ezra D."/>
            <person name="Gonzalez J.B."/>
            <person name="Henrissat B."/>
            <person name="Kuo A."/>
            <person name="Liang C."/>
            <person name="Lipzen A."/>
            <person name="Lutzoni F."/>
            <person name="Magnuson J."/>
            <person name="Mondo S."/>
            <person name="Nolan M."/>
            <person name="Ohm R."/>
            <person name="Pangilinan J."/>
            <person name="Park H.-J.H."/>
            <person name="Ramirez L."/>
            <person name="Alfaro M."/>
            <person name="Sun H."/>
            <person name="Tritt A."/>
            <person name="Yoshinaga Y."/>
            <person name="Zwiers L.-H.L."/>
            <person name="Turgeon B.G."/>
            <person name="Goodwin S.B."/>
            <person name="Spatafora J.W."/>
            <person name="Crous P.W."/>
            <person name="Grigoriev I.V."/>
        </authorList>
    </citation>
    <scope>NUCLEOTIDE SEQUENCE [LARGE SCALE GENOMIC DNA]</scope>
    <source>
        <strain evidence="1 2">CBS 611.86</strain>
    </source>
</reference>
<protein>
    <submittedName>
        <fullName evidence="1">Uncharacterized protein</fullName>
    </submittedName>
</protein>